<dbReference type="RefSeq" id="WP_179752514.1">
    <property type="nucleotide sequence ID" value="NZ_JACCBU010000001.1"/>
</dbReference>
<sequence>MAVLNGEPATRDQLAALALINYGHFTSMLAENGLIKGLTAHCDRLTRDCRRLFGVDLPAERVREYLRPVVAEPGTRMVRVTVFDPAADLLHPDGEPAVLITTRPAGKSPLPPLRLRTVPVRRELPEVKHVGLFGTLWARREARQAGADDALLIDRTMITEGPSWNVGFVRDHEIVWPAAAVLPGVTQLLLQAAGPASVTQPVRVDELGGFAAAFATNSGFGVRPIAAIDDDGFDHDHPVLRRLSEAYAAIPGEAP</sequence>
<evidence type="ECO:0000256" key="1">
    <source>
        <dbReference type="ARBA" id="ARBA00009320"/>
    </source>
</evidence>
<reference evidence="2 3" key="1">
    <citation type="submission" date="2020-07" db="EMBL/GenBank/DDBJ databases">
        <title>Sequencing the genomes of 1000 actinobacteria strains.</title>
        <authorList>
            <person name="Klenk H.-P."/>
        </authorList>
    </citation>
    <scope>NUCLEOTIDE SEQUENCE [LARGE SCALE GENOMIC DNA]</scope>
    <source>
        <strain evidence="2 3">DSM 22083</strain>
    </source>
</reference>
<accession>A0A7Y9I862</accession>
<comment type="caution">
    <text evidence="2">The sequence shown here is derived from an EMBL/GenBank/DDBJ whole genome shotgun (WGS) entry which is preliminary data.</text>
</comment>
<dbReference type="SUPFAM" id="SSF56752">
    <property type="entry name" value="D-aminoacid aminotransferase-like PLP-dependent enzymes"/>
    <property type="match status" value="1"/>
</dbReference>
<dbReference type="EMBL" id="JACCBU010000001">
    <property type="protein sequence ID" value="NYE71992.1"/>
    <property type="molecule type" value="Genomic_DNA"/>
</dbReference>
<keyword evidence="3" id="KW-1185">Reference proteome</keyword>
<dbReference type="Pfam" id="PF01063">
    <property type="entry name" value="Aminotran_4"/>
    <property type="match status" value="1"/>
</dbReference>
<organism evidence="2 3">
    <name type="scientific">Microlunatus parietis</name>
    <dbReference type="NCBI Taxonomy" id="682979"/>
    <lineage>
        <taxon>Bacteria</taxon>
        <taxon>Bacillati</taxon>
        <taxon>Actinomycetota</taxon>
        <taxon>Actinomycetes</taxon>
        <taxon>Propionibacteriales</taxon>
        <taxon>Propionibacteriaceae</taxon>
        <taxon>Microlunatus</taxon>
    </lineage>
</organism>
<dbReference type="GO" id="GO:0008483">
    <property type="term" value="F:transaminase activity"/>
    <property type="evidence" value="ECO:0007669"/>
    <property type="project" value="UniProtKB-KW"/>
</dbReference>
<dbReference type="PANTHER" id="PTHR42743:SF2">
    <property type="entry name" value="AMINODEOXYCHORISMATE LYASE"/>
    <property type="match status" value="1"/>
</dbReference>
<dbReference type="Gene3D" id="3.20.10.10">
    <property type="entry name" value="D-amino Acid Aminotransferase, subunit A, domain 2"/>
    <property type="match status" value="1"/>
</dbReference>
<dbReference type="InterPro" id="IPR036038">
    <property type="entry name" value="Aminotransferase-like"/>
</dbReference>
<name>A0A7Y9I862_9ACTN</name>
<dbReference type="InterPro" id="IPR001544">
    <property type="entry name" value="Aminotrans_IV"/>
</dbReference>
<dbReference type="Gene3D" id="3.30.470.10">
    <property type="match status" value="1"/>
</dbReference>
<proteinExistence type="inferred from homology"/>
<dbReference type="NCBIfam" id="NF006734">
    <property type="entry name" value="PRK09266.1"/>
    <property type="match status" value="1"/>
</dbReference>
<dbReference type="Proteomes" id="UP000569914">
    <property type="component" value="Unassembled WGS sequence"/>
</dbReference>
<dbReference type="PANTHER" id="PTHR42743">
    <property type="entry name" value="AMINO-ACID AMINOTRANSFERASE"/>
    <property type="match status" value="1"/>
</dbReference>
<dbReference type="InterPro" id="IPR050571">
    <property type="entry name" value="Class-IV_PLP-Dep_Aminotrnsfr"/>
</dbReference>
<gene>
    <name evidence="2" type="ORF">BKA15_003321</name>
</gene>
<evidence type="ECO:0000313" key="3">
    <source>
        <dbReference type="Proteomes" id="UP000569914"/>
    </source>
</evidence>
<dbReference type="GO" id="GO:0005829">
    <property type="term" value="C:cytosol"/>
    <property type="evidence" value="ECO:0007669"/>
    <property type="project" value="TreeGrafter"/>
</dbReference>
<dbReference type="InterPro" id="IPR043132">
    <property type="entry name" value="BCAT-like_C"/>
</dbReference>
<keyword evidence="2" id="KW-0456">Lyase</keyword>
<dbReference type="InterPro" id="IPR043131">
    <property type="entry name" value="BCAT-like_N"/>
</dbReference>
<keyword evidence="2" id="KW-0032">Aminotransferase</keyword>
<dbReference type="AlphaFoldDB" id="A0A7Y9I862"/>
<dbReference type="GO" id="GO:0008696">
    <property type="term" value="F:4-amino-4-deoxychorismate lyase activity"/>
    <property type="evidence" value="ECO:0007669"/>
    <property type="project" value="TreeGrafter"/>
</dbReference>
<evidence type="ECO:0000313" key="2">
    <source>
        <dbReference type="EMBL" id="NYE71992.1"/>
    </source>
</evidence>
<dbReference type="GO" id="GO:0008153">
    <property type="term" value="P:4-aminobenzoate biosynthetic process"/>
    <property type="evidence" value="ECO:0007669"/>
    <property type="project" value="TreeGrafter"/>
</dbReference>
<comment type="similarity">
    <text evidence="1">Belongs to the class-IV pyridoxal-phosphate-dependent aminotransferase family.</text>
</comment>
<keyword evidence="2" id="KW-0808">Transferase</keyword>
<protein>
    <submittedName>
        <fullName evidence="2">Branched-subunit amino acid aminotransferase/4-amino-4-deoxychorismate lyase</fullName>
    </submittedName>
</protein>